<dbReference type="NCBIfam" id="TIGR02145">
    <property type="entry name" value="Fib_succ_major"/>
    <property type="match status" value="1"/>
</dbReference>
<reference evidence="2 3" key="1">
    <citation type="submission" date="2020-09" db="EMBL/GenBank/DDBJ databases">
        <title>Echinicola sp. CAU 1574 isolated from sand of Sido Beach.</title>
        <authorList>
            <person name="Kim W."/>
        </authorList>
    </citation>
    <scope>NUCLEOTIDE SEQUENCE [LARGE SCALE GENOMIC DNA]</scope>
    <source>
        <strain evidence="2 3">CAU 1574</strain>
    </source>
</reference>
<gene>
    <name evidence="2" type="ORF">IFO69_12080</name>
</gene>
<feature type="domain" description="Fibrobacter succinogenes major paralogous" evidence="1">
    <location>
        <begin position="259"/>
        <end position="452"/>
    </location>
</feature>
<sequence length="453" mass="51020">MKNSIYYLSLLFLLATSCVQENIEQPKMGLVSFSAISFTHFGGTSPNARVLEDSEWKHIFKESATLTITHKQTGAEYSLQYNPNDFTNAYQIQLPYGEYTVFSEVTGGDFEKFLPFTISGEFTLAETSLDISLQGSTDYGLVTVKKEFVLSANLDGEHELEICDQGFTLYAYVKDGLTPTLTIYENFNGQALQKELDIAAYNHYHFYLKLTEVQGTVNLIELAIGPFEYHEEFFEVGYLGCGDKDGYVYDINGNQYPVVQIGDQTWMAKDLKATYYNNGDPIALNPNQPNLYTPAMRVNADNGIMYNYYAGADPRKLCPCGYHLPSDEEWKTMEQFLGITISDDVNDDINLSITRGSEENVGGKLKSIEGWESPNVGATNESGFSALPYKRTGESQLTSAYYLTSTIHHDNRDECECEEEVEILWRWLSNYSSGIAIEIDHPSTYGQVRCVKD</sequence>
<dbReference type="RefSeq" id="WP_192010353.1">
    <property type="nucleotide sequence ID" value="NZ_JACYTQ010000003.1"/>
</dbReference>
<evidence type="ECO:0000259" key="1">
    <source>
        <dbReference type="Pfam" id="PF09603"/>
    </source>
</evidence>
<evidence type="ECO:0000313" key="2">
    <source>
        <dbReference type="EMBL" id="MBD8489484.1"/>
    </source>
</evidence>
<dbReference type="Pfam" id="PF09603">
    <property type="entry name" value="Fib_succ_major"/>
    <property type="match status" value="1"/>
</dbReference>
<protein>
    <submittedName>
        <fullName evidence="2">Fibrobacter succinogenes major paralogous domain-containing protein</fullName>
    </submittedName>
</protein>
<accession>A0ABR9APE0</accession>
<comment type="caution">
    <text evidence="2">The sequence shown here is derived from an EMBL/GenBank/DDBJ whole genome shotgun (WGS) entry which is preliminary data.</text>
</comment>
<organism evidence="2 3">
    <name type="scientific">Echinicola arenosa</name>
    <dbReference type="NCBI Taxonomy" id="2774144"/>
    <lineage>
        <taxon>Bacteria</taxon>
        <taxon>Pseudomonadati</taxon>
        <taxon>Bacteroidota</taxon>
        <taxon>Cytophagia</taxon>
        <taxon>Cytophagales</taxon>
        <taxon>Cyclobacteriaceae</taxon>
        <taxon>Echinicola</taxon>
    </lineage>
</organism>
<dbReference type="EMBL" id="JACYTQ010000003">
    <property type="protein sequence ID" value="MBD8489484.1"/>
    <property type="molecule type" value="Genomic_DNA"/>
</dbReference>
<name>A0ABR9APE0_9BACT</name>
<evidence type="ECO:0000313" key="3">
    <source>
        <dbReference type="Proteomes" id="UP000647133"/>
    </source>
</evidence>
<proteinExistence type="predicted"/>
<keyword evidence="3" id="KW-1185">Reference proteome</keyword>
<dbReference type="Proteomes" id="UP000647133">
    <property type="component" value="Unassembled WGS sequence"/>
</dbReference>
<dbReference type="InterPro" id="IPR011871">
    <property type="entry name" value="Fib_succ_major"/>
</dbReference>
<dbReference type="PROSITE" id="PS51257">
    <property type="entry name" value="PROKAR_LIPOPROTEIN"/>
    <property type="match status" value="1"/>
</dbReference>